<dbReference type="Proteomes" id="UP000006514">
    <property type="component" value="Unassembled WGS sequence"/>
</dbReference>
<gene>
    <name evidence="1" type="ORF">AURDEDRAFT_177631</name>
</gene>
<name>J0WN74_AURST</name>
<proteinExistence type="predicted"/>
<dbReference type="KEGG" id="adl:AURDEDRAFT_177631"/>
<evidence type="ECO:0000313" key="2">
    <source>
        <dbReference type="Proteomes" id="UP000006514"/>
    </source>
</evidence>
<reference evidence="2" key="1">
    <citation type="journal article" date="2012" name="Science">
        <title>The Paleozoic origin of enzymatic lignin decomposition reconstructed from 31 fungal genomes.</title>
        <authorList>
            <person name="Floudas D."/>
            <person name="Binder M."/>
            <person name="Riley R."/>
            <person name="Barry K."/>
            <person name="Blanchette R.A."/>
            <person name="Henrissat B."/>
            <person name="Martinez A.T."/>
            <person name="Otillar R."/>
            <person name="Spatafora J.W."/>
            <person name="Yadav J.S."/>
            <person name="Aerts A."/>
            <person name="Benoit I."/>
            <person name="Boyd A."/>
            <person name="Carlson A."/>
            <person name="Copeland A."/>
            <person name="Coutinho P.M."/>
            <person name="de Vries R.P."/>
            <person name="Ferreira P."/>
            <person name="Findley K."/>
            <person name="Foster B."/>
            <person name="Gaskell J."/>
            <person name="Glotzer D."/>
            <person name="Gorecki P."/>
            <person name="Heitman J."/>
            <person name="Hesse C."/>
            <person name="Hori C."/>
            <person name="Igarashi K."/>
            <person name="Jurgens J.A."/>
            <person name="Kallen N."/>
            <person name="Kersten P."/>
            <person name="Kohler A."/>
            <person name="Kuees U."/>
            <person name="Kumar T.K.A."/>
            <person name="Kuo A."/>
            <person name="LaButti K."/>
            <person name="Larrondo L.F."/>
            <person name="Lindquist E."/>
            <person name="Ling A."/>
            <person name="Lombard V."/>
            <person name="Lucas S."/>
            <person name="Lundell T."/>
            <person name="Martin R."/>
            <person name="McLaughlin D.J."/>
            <person name="Morgenstern I."/>
            <person name="Morin E."/>
            <person name="Murat C."/>
            <person name="Nagy L.G."/>
            <person name="Nolan M."/>
            <person name="Ohm R.A."/>
            <person name="Patyshakuliyeva A."/>
            <person name="Rokas A."/>
            <person name="Ruiz-Duenas F.J."/>
            <person name="Sabat G."/>
            <person name="Salamov A."/>
            <person name="Samejima M."/>
            <person name="Schmutz J."/>
            <person name="Slot J.C."/>
            <person name="St John F."/>
            <person name="Stenlid J."/>
            <person name="Sun H."/>
            <person name="Sun S."/>
            <person name="Syed K."/>
            <person name="Tsang A."/>
            <person name="Wiebenga A."/>
            <person name="Young D."/>
            <person name="Pisabarro A."/>
            <person name="Eastwood D.C."/>
            <person name="Martin F."/>
            <person name="Cullen D."/>
            <person name="Grigoriev I.V."/>
            <person name="Hibbett D.S."/>
        </authorList>
    </citation>
    <scope>NUCLEOTIDE SEQUENCE [LARGE SCALE GENOMIC DNA]</scope>
    <source>
        <strain evidence="2">TFB10046</strain>
    </source>
</reference>
<evidence type="ECO:0000313" key="1">
    <source>
        <dbReference type="EMBL" id="EJD33295.1"/>
    </source>
</evidence>
<dbReference type="InParanoid" id="J0WN74"/>
<dbReference type="EMBL" id="JH688317">
    <property type="protein sequence ID" value="EJD33295.1"/>
    <property type="molecule type" value="Genomic_DNA"/>
</dbReference>
<feature type="non-terminal residue" evidence="1">
    <location>
        <position position="1"/>
    </location>
</feature>
<keyword evidence="2" id="KW-1185">Reference proteome</keyword>
<organism evidence="1 2">
    <name type="scientific">Auricularia subglabra (strain TFB-10046 / SS5)</name>
    <name type="common">White-rot fungus</name>
    <name type="synonym">Auricularia delicata (strain TFB10046)</name>
    <dbReference type="NCBI Taxonomy" id="717982"/>
    <lineage>
        <taxon>Eukaryota</taxon>
        <taxon>Fungi</taxon>
        <taxon>Dikarya</taxon>
        <taxon>Basidiomycota</taxon>
        <taxon>Agaricomycotina</taxon>
        <taxon>Agaricomycetes</taxon>
        <taxon>Auriculariales</taxon>
        <taxon>Auriculariaceae</taxon>
        <taxon>Auricularia</taxon>
    </lineage>
</organism>
<dbReference type="AlphaFoldDB" id="J0WN74"/>
<protein>
    <submittedName>
        <fullName evidence="1">Uncharacterized protein</fullName>
    </submittedName>
</protein>
<accession>J0WN74</accession>
<sequence length="365" mass="41029">ARDIRQYRNVLGDINSFLSSSVGLNLRTFGFWFLRAPGHRSPDHRPPPAPLLHDIERWDPILLGPKLTSLHLFPDLCAHCTHDDLDAPTTPLRFFPWPCHVRQLAIEASDFFIADPINWHSQRALNRVRVAETLPTPYYDPALALQLARSILDALPAWATALTTLELSLIHFDHNVALALAQLSSLHQLDLHPMAVDSRTPDTVIDAQDRNLALADRRLEDHERRRGESLPPPLRIVLVPDHPAIAHSVEFDHLTELHAHEFFTLLKLCLPSLPLRVIHVGFTYSCILKPRDDFLALDGFTSRLATICPTLRFIHMGPHDVLYGCHAHVALDCSCVTNPIDLAPQLDPSCLELIHTSCGTSSREL</sequence>